<dbReference type="Proteomes" id="UP000027138">
    <property type="component" value="Unassembled WGS sequence"/>
</dbReference>
<dbReference type="EMBL" id="KK914534">
    <property type="protein sequence ID" value="KDP34347.1"/>
    <property type="molecule type" value="Genomic_DNA"/>
</dbReference>
<feature type="compositionally biased region" description="Basic and acidic residues" evidence="4">
    <location>
        <begin position="111"/>
        <end position="120"/>
    </location>
</feature>
<accession>A0A067KE10</accession>
<name>A0A067KE10_JATCU</name>
<dbReference type="InterPro" id="IPR016024">
    <property type="entry name" value="ARM-type_fold"/>
</dbReference>
<keyword evidence="2" id="KW-0539">Nucleus</keyword>
<dbReference type="SUPFAM" id="SSF48371">
    <property type="entry name" value="ARM repeat"/>
    <property type="match status" value="1"/>
</dbReference>
<dbReference type="PANTHER" id="PTHR23424:SF23">
    <property type="entry name" value="PROTEIN SAAL1"/>
    <property type="match status" value="1"/>
</dbReference>
<evidence type="ECO:0000256" key="1">
    <source>
        <dbReference type="ARBA" id="ARBA00004123"/>
    </source>
</evidence>
<keyword evidence="6" id="KW-1185">Reference proteome</keyword>
<gene>
    <name evidence="5" type="ORF">JCGZ_11230</name>
</gene>
<evidence type="ECO:0000256" key="2">
    <source>
        <dbReference type="ARBA" id="ARBA00023242"/>
    </source>
</evidence>
<dbReference type="GO" id="GO:0005634">
    <property type="term" value="C:nucleus"/>
    <property type="evidence" value="ECO:0007669"/>
    <property type="project" value="UniProtKB-SubCell"/>
</dbReference>
<dbReference type="OrthoDB" id="2156856at2759"/>
<organism evidence="5 6">
    <name type="scientific">Jatropha curcas</name>
    <name type="common">Barbados nut</name>
    <dbReference type="NCBI Taxonomy" id="180498"/>
    <lineage>
        <taxon>Eukaryota</taxon>
        <taxon>Viridiplantae</taxon>
        <taxon>Streptophyta</taxon>
        <taxon>Embryophyta</taxon>
        <taxon>Tracheophyta</taxon>
        <taxon>Spermatophyta</taxon>
        <taxon>Magnoliopsida</taxon>
        <taxon>eudicotyledons</taxon>
        <taxon>Gunneridae</taxon>
        <taxon>Pentapetalae</taxon>
        <taxon>rosids</taxon>
        <taxon>fabids</taxon>
        <taxon>Malpighiales</taxon>
        <taxon>Euphorbiaceae</taxon>
        <taxon>Crotonoideae</taxon>
        <taxon>Jatropheae</taxon>
        <taxon>Jatropha</taxon>
    </lineage>
</organism>
<evidence type="ECO:0000256" key="3">
    <source>
        <dbReference type="ARBA" id="ARBA00038401"/>
    </source>
</evidence>
<dbReference type="InterPro" id="IPR011989">
    <property type="entry name" value="ARM-like"/>
</dbReference>
<reference evidence="5 6" key="1">
    <citation type="journal article" date="2014" name="PLoS ONE">
        <title>Global Analysis of Gene Expression Profiles in Physic Nut (Jatropha curcas L.) Seedlings Exposed to Salt Stress.</title>
        <authorList>
            <person name="Zhang L."/>
            <person name="Zhang C."/>
            <person name="Wu P."/>
            <person name="Chen Y."/>
            <person name="Li M."/>
            <person name="Jiang H."/>
            <person name="Wu G."/>
        </authorList>
    </citation>
    <scope>NUCLEOTIDE SEQUENCE [LARGE SCALE GENOMIC DNA]</scope>
    <source>
        <strain evidence="6">cv. GZQX0401</strain>
        <tissue evidence="5">Young leaves</tissue>
    </source>
</reference>
<evidence type="ECO:0000313" key="5">
    <source>
        <dbReference type="EMBL" id="KDP34347.1"/>
    </source>
</evidence>
<dbReference type="Gene3D" id="1.25.10.10">
    <property type="entry name" value="Leucine-rich Repeat Variant"/>
    <property type="match status" value="1"/>
</dbReference>
<feature type="compositionally biased region" description="Basic and acidic residues" evidence="4">
    <location>
        <begin position="13"/>
        <end position="26"/>
    </location>
</feature>
<comment type="subcellular location">
    <subcellularLocation>
        <location evidence="1">Nucleus</location>
    </subcellularLocation>
</comment>
<dbReference type="PANTHER" id="PTHR23424">
    <property type="entry name" value="SERUM AMYLOID A"/>
    <property type="match status" value="1"/>
</dbReference>
<feature type="region of interest" description="Disordered" evidence="4">
    <location>
        <begin position="111"/>
        <end position="130"/>
    </location>
</feature>
<feature type="region of interest" description="Disordered" evidence="4">
    <location>
        <begin position="60"/>
        <end position="93"/>
    </location>
</feature>
<evidence type="ECO:0000313" key="6">
    <source>
        <dbReference type="Proteomes" id="UP000027138"/>
    </source>
</evidence>
<comment type="similarity">
    <text evidence="3">Belongs to the SAAL1 family.</text>
</comment>
<sequence length="528" mass="58977">MESESNPPEEEEQYQREQEAAHDAPAHHPSAPAHELFDISTTVDPSYIISLIRKLIPPSVENNHNAKGVDCKGSNADYMEEHGASPSRDRIPDTLVNRSENMNVVDDFKKSACRDGKDQDSSPSKQPGVLAEEETWEEYGCILWDLAASRTHAELMVENLILEVLLAHLRVSQSVRIMEICLGIIGNLACHEVPMKHVVSTNGLIEIIVYQLFLDDTQCLCEACRLLTLGLQGDMCNTWVEALQSENILGRVMWVAENTLNPQLLEKVVELLSAILESEKVSSILLPSLMKLGLTNLLINLLASEMSTLTGERIPERYVVLDVILRAIEVISTLDGHSQEICSNKELFQLVCDLVKFPDKVEVANSCATVSVLVANILSDVPDLALEISHDLAFLQGLLDIFPFASDDCEARSALWSIFARLLVRVKENELDLSTLCQYVLVLVTKTDLIEDDLLDQQLDDASKETKISISSDIKSNTRNTALQRIVSILNRWTALKDSHKVEDVMEEHYAIEVDVGRLLDCCRKHIM</sequence>
<feature type="compositionally biased region" description="Basic and acidic residues" evidence="4">
    <location>
        <begin position="79"/>
        <end position="92"/>
    </location>
</feature>
<evidence type="ECO:0008006" key="7">
    <source>
        <dbReference type="Google" id="ProtNLM"/>
    </source>
</evidence>
<proteinExistence type="inferred from homology"/>
<dbReference type="InterPro" id="IPR052464">
    <property type="entry name" value="Synovial_Prolif_Regulator"/>
</dbReference>
<feature type="compositionally biased region" description="Acidic residues" evidence="4">
    <location>
        <begin position="1"/>
        <end position="12"/>
    </location>
</feature>
<protein>
    <recommendedName>
        <fullName evidence="7">Protein saal1</fullName>
    </recommendedName>
</protein>
<dbReference type="AlphaFoldDB" id="A0A067KE10"/>
<feature type="region of interest" description="Disordered" evidence="4">
    <location>
        <begin position="1"/>
        <end position="32"/>
    </location>
</feature>
<dbReference type="STRING" id="180498.A0A067KE10"/>
<evidence type="ECO:0000256" key="4">
    <source>
        <dbReference type="SAM" id="MobiDB-lite"/>
    </source>
</evidence>